<dbReference type="PROSITE" id="PS50885">
    <property type="entry name" value="HAMP"/>
    <property type="match status" value="1"/>
</dbReference>
<protein>
    <recommendedName>
        <fullName evidence="3">histidine kinase</fullName>
        <ecNumber evidence="3">2.7.13.3</ecNumber>
    </recommendedName>
</protein>
<evidence type="ECO:0000256" key="4">
    <source>
        <dbReference type="ARBA" id="ARBA00022553"/>
    </source>
</evidence>
<keyword evidence="15" id="KW-1185">Reference proteome</keyword>
<dbReference type="InterPro" id="IPR003660">
    <property type="entry name" value="HAMP_dom"/>
</dbReference>
<dbReference type="PROSITE" id="PS50109">
    <property type="entry name" value="HIS_KIN"/>
    <property type="match status" value="1"/>
</dbReference>
<evidence type="ECO:0000256" key="7">
    <source>
        <dbReference type="ARBA" id="ARBA00022777"/>
    </source>
</evidence>
<evidence type="ECO:0000259" key="13">
    <source>
        <dbReference type="PROSITE" id="PS50885"/>
    </source>
</evidence>
<comment type="subcellular location">
    <subcellularLocation>
        <location evidence="2">Membrane</location>
    </subcellularLocation>
</comment>
<feature type="transmembrane region" description="Helical" evidence="11">
    <location>
        <begin position="7"/>
        <end position="29"/>
    </location>
</feature>
<dbReference type="FunFam" id="1.10.287.130:FF:000001">
    <property type="entry name" value="Two-component sensor histidine kinase"/>
    <property type="match status" value="1"/>
</dbReference>
<evidence type="ECO:0000256" key="2">
    <source>
        <dbReference type="ARBA" id="ARBA00004370"/>
    </source>
</evidence>
<dbReference type="GO" id="GO:0005886">
    <property type="term" value="C:plasma membrane"/>
    <property type="evidence" value="ECO:0007669"/>
    <property type="project" value="TreeGrafter"/>
</dbReference>
<dbReference type="Pfam" id="PF00512">
    <property type="entry name" value="HisKA"/>
    <property type="match status" value="1"/>
</dbReference>
<dbReference type="SMART" id="SM00388">
    <property type="entry name" value="HisKA"/>
    <property type="match status" value="1"/>
</dbReference>
<evidence type="ECO:0000256" key="1">
    <source>
        <dbReference type="ARBA" id="ARBA00000085"/>
    </source>
</evidence>
<comment type="catalytic activity">
    <reaction evidence="1">
        <text>ATP + protein L-histidine = ADP + protein N-phospho-L-histidine.</text>
        <dbReference type="EC" id="2.7.13.3"/>
    </reaction>
</comment>
<dbReference type="SUPFAM" id="SSF47384">
    <property type="entry name" value="Homodimeric domain of signal transducing histidine kinase"/>
    <property type="match status" value="1"/>
</dbReference>
<keyword evidence="4" id="KW-0597">Phosphoprotein</keyword>
<name>A0A5M6D7D4_9BACT</name>
<evidence type="ECO:0000313" key="15">
    <source>
        <dbReference type="Proteomes" id="UP000323426"/>
    </source>
</evidence>
<dbReference type="EC" id="2.7.13.3" evidence="3"/>
<evidence type="ECO:0000256" key="9">
    <source>
        <dbReference type="ARBA" id="ARBA00023012"/>
    </source>
</evidence>
<dbReference type="Gene3D" id="6.10.340.10">
    <property type="match status" value="1"/>
</dbReference>
<dbReference type="PANTHER" id="PTHR45436:SF5">
    <property type="entry name" value="SENSOR HISTIDINE KINASE TRCS"/>
    <property type="match status" value="1"/>
</dbReference>
<keyword evidence="8 11" id="KW-1133">Transmembrane helix</keyword>
<dbReference type="Pfam" id="PF02518">
    <property type="entry name" value="HATPase_c"/>
    <property type="match status" value="1"/>
</dbReference>
<dbReference type="InterPro" id="IPR036890">
    <property type="entry name" value="HATPase_C_sf"/>
</dbReference>
<keyword evidence="5" id="KW-0808">Transferase</keyword>
<evidence type="ECO:0000256" key="5">
    <source>
        <dbReference type="ARBA" id="ARBA00022679"/>
    </source>
</evidence>
<dbReference type="InterPro" id="IPR036097">
    <property type="entry name" value="HisK_dim/P_sf"/>
</dbReference>
<sequence length="461" mass="51995">MKIRTRLTLQFTSIFAIILVLFSLTVYFYTAITRSISFYDSLANRANIVAHVFLDADKVSEATYRQTLQKYYQTLPYEIVQVYNLQGEVVFREGEGSFTISPATFANIKQNYLVEWKDEQRHFTGLVYKDVSGDYVVVASSIDVVTLEKLGDLRLILITGLLGSMLIVLVSGWFFAKQALRPILKVVQEVEKINVSDLHLRLSQADGKDEVSHLALTFNYMLDRLESAFDMQNTFISNASHELRTPLTAIIGELEVALMKPRNAHEYERVLQSVLDEARLLARLSNGMLQIAHASFDISKIKLEPLRFDELVFQAIEEAKKRQPHALIDINFENLPDDERLLKCRGNESLLLIALLNIVENACKFSVPGQAVVGTISVQKNFVQLQIKDQGRGMSPDDLKKVFVPFWRADNVRDISGHGIGLPLAERIVKLHKGKIQINSKLGIGTEVIIAIPAAEILISF</sequence>
<dbReference type="SMART" id="SM00387">
    <property type="entry name" value="HATPase_c"/>
    <property type="match status" value="1"/>
</dbReference>
<dbReference type="AlphaFoldDB" id="A0A5M6D7D4"/>
<gene>
    <name evidence="14" type="ORF">F0145_16100</name>
</gene>
<dbReference type="PRINTS" id="PR00344">
    <property type="entry name" value="BCTRLSENSOR"/>
</dbReference>
<dbReference type="EMBL" id="VWSF01000013">
    <property type="protein sequence ID" value="KAA5543441.1"/>
    <property type="molecule type" value="Genomic_DNA"/>
</dbReference>
<proteinExistence type="predicted"/>
<evidence type="ECO:0000259" key="12">
    <source>
        <dbReference type="PROSITE" id="PS50109"/>
    </source>
</evidence>
<dbReference type="GO" id="GO:0000155">
    <property type="term" value="F:phosphorelay sensor kinase activity"/>
    <property type="evidence" value="ECO:0007669"/>
    <property type="project" value="InterPro"/>
</dbReference>
<keyword evidence="9" id="KW-0902">Two-component regulatory system</keyword>
<dbReference type="InterPro" id="IPR003661">
    <property type="entry name" value="HisK_dim/P_dom"/>
</dbReference>
<dbReference type="PANTHER" id="PTHR45436">
    <property type="entry name" value="SENSOR HISTIDINE KINASE YKOH"/>
    <property type="match status" value="1"/>
</dbReference>
<evidence type="ECO:0000256" key="11">
    <source>
        <dbReference type="SAM" id="Phobius"/>
    </source>
</evidence>
<feature type="transmembrane region" description="Helical" evidence="11">
    <location>
        <begin position="155"/>
        <end position="176"/>
    </location>
</feature>
<dbReference type="Gene3D" id="1.10.287.130">
    <property type="match status" value="1"/>
</dbReference>
<evidence type="ECO:0000256" key="8">
    <source>
        <dbReference type="ARBA" id="ARBA00022989"/>
    </source>
</evidence>
<feature type="domain" description="Histidine kinase" evidence="12">
    <location>
        <begin position="238"/>
        <end position="456"/>
    </location>
</feature>
<dbReference type="RefSeq" id="WP_150089765.1">
    <property type="nucleotide sequence ID" value="NZ_VWSF01000013.1"/>
</dbReference>
<dbReference type="SMART" id="SM00304">
    <property type="entry name" value="HAMP"/>
    <property type="match status" value="1"/>
</dbReference>
<feature type="domain" description="HAMP" evidence="13">
    <location>
        <begin position="177"/>
        <end position="230"/>
    </location>
</feature>
<evidence type="ECO:0000313" key="14">
    <source>
        <dbReference type="EMBL" id="KAA5543441.1"/>
    </source>
</evidence>
<keyword evidence="7 14" id="KW-0418">Kinase</keyword>
<dbReference type="Pfam" id="PF00672">
    <property type="entry name" value="HAMP"/>
    <property type="match status" value="1"/>
</dbReference>
<comment type="caution">
    <text evidence="14">The sequence shown here is derived from an EMBL/GenBank/DDBJ whole genome shotgun (WGS) entry which is preliminary data.</text>
</comment>
<evidence type="ECO:0000256" key="3">
    <source>
        <dbReference type="ARBA" id="ARBA00012438"/>
    </source>
</evidence>
<dbReference type="SUPFAM" id="SSF55874">
    <property type="entry name" value="ATPase domain of HSP90 chaperone/DNA topoisomerase II/histidine kinase"/>
    <property type="match status" value="1"/>
</dbReference>
<organism evidence="14 15">
    <name type="scientific">Adhaeribacter rhizoryzae</name>
    <dbReference type="NCBI Taxonomy" id="2607907"/>
    <lineage>
        <taxon>Bacteria</taxon>
        <taxon>Pseudomonadati</taxon>
        <taxon>Bacteroidota</taxon>
        <taxon>Cytophagia</taxon>
        <taxon>Cytophagales</taxon>
        <taxon>Hymenobacteraceae</taxon>
        <taxon>Adhaeribacter</taxon>
    </lineage>
</organism>
<dbReference type="InterPro" id="IPR050428">
    <property type="entry name" value="TCS_sensor_his_kinase"/>
</dbReference>
<dbReference type="InterPro" id="IPR005467">
    <property type="entry name" value="His_kinase_dom"/>
</dbReference>
<evidence type="ECO:0000256" key="10">
    <source>
        <dbReference type="ARBA" id="ARBA00023136"/>
    </source>
</evidence>
<dbReference type="Gene3D" id="3.30.565.10">
    <property type="entry name" value="Histidine kinase-like ATPase, C-terminal domain"/>
    <property type="match status" value="1"/>
</dbReference>
<keyword evidence="10 11" id="KW-0472">Membrane</keyword>
<dbReference type="InterPro" id="IPR003594">
    <property type="entry name" value="HATPase_dom"/>
</dbReference>
<accession>A0A5M6D7D4</accession>
<dbReference type="CDD" id="cd06225">
    <property type="entry name" value="HAMP"/>
    <property type="match status" value="1"/>
</dbReference>
<reference evidence="14 15" key="1">
    <citation type="submission" date="2019-09" db="EMBL/GenBank/DDBJ databases">
        <title>Genome sequence and assembly of Adhaeribacter sp.</title>
        <authorList>
            <person name="Chhetri G."/>
        </authorList>
    </citation>
    <scope>NUCLEOTIDE SEQUENCE [LARGE SCALE GENOMIC DNA]</scope>
    <source>
        <strain evidence="14 15">DK36</strain>
    </source>
</reference>
<dbReference type="SUPFAM" id="SSF158472">
    <property type="entry name" value="HAMP domain-like"/>
    <property type="match status" value="1"/>
</dbReference>
<keyword evidence="6 11" id="KW-0812">Transmembrane</keyword>
<dbReference type="Proteomes" id="UP000323426">
    <property type="component" value="Unassembled WGS sequence"/>
</dbReference>
<evidence type="ECO:0000256" key="6">
    <source>
        <dbReference type="ARBA" id="ARBA00022692"/>
    </source>
</evidence>
<dbReference type="InterPro" id="IPR004358">
    <property type="entry name" value="Sig_transdc_His_kin-like_C"/>
</dbReference>
<dbReference type="CDD" id="cd00082">
    <property type="entry name" value="HisKA"/>
    <property type="match status" value="1"/>
</dbReference>